<dbReference type="GO" id="GO:0005634">
    <property type="term" value="C:nucleus"/>
    <property type="evidence" value="ECO:0007669"/>
    <property type="project" value="UniProtKB-SubCell"/>
</dbReference>
<feature type="region of interest" description="Disordered" evidence="11">
    <location>
        <begin position="1"/>
        <end position="20"/>
    </location>
</feature>
<keyword evidence="3 10" id="KW-0489">Methyltransferase</keyword>
<evidence type="ECO:0000256" key="3">
    <source>
        <dbReference type="ARBA" id="ARBA00022603"/>
    </source>
</evidence>
<feature type="region of interest" description="Disordered" evidence="11">
    <location>
        <begin position="329"/>
        <end position="353"/>
    </location>
</feature>
<evidence type="ECO:0000256" key="9">
    <source>
        <dbReference type="ARBA" id="ARBA00047783"/>
    </source>
</evidence>
<evidence type="ECO:0000256" key="6">
    <source>
        <dbReference type="ARBA" id="ARBA00022694"/>
    </source>
</evidence>
<feature type="compositionally biased region" description="Low complexity" evidence="11">
    <location>
        <begin position="544"/>
        <end position="555"/>
    </location>
</feature>
<dbReference type="AlphaFoldDB" id="A0A317XY73"/>
<evidence type="ECO:0000256" key="7">
    <source>
        <dbReference type="ARBA" id="ARBA00023128"/>
    </source>
</evidence>
<evidence type="ECO:0000256" key="1">
    <source>
        <dbReference type="ARBA" id="ARBA00009775"/>
    </source>
</evidence>
<keyword evidence="14" id="KW-1185">Reference proteome</keyword>
<keyword evidence="6 10" id="KW-0819">tRNA processing</keyword>
<dbReference type="GO" id="GO:0002939">
    <property type="term" value="P:tRNA N1-guanine methylation"/>
    <property type="evidence" value="ECO:0007669"/>
    <property type="project" value="TreeGrafter"/>
</dbReference>
<dbReference type="InterPro" id="IPR029063">
    <property type="entry name" value="SAM-dependent_MTases_sf"/>
</dbReference>
<feature type="binding site" evidence="10">
    <location>
        <position position="258"/>
    </location>
    <ligand>
        <name>S-adenosyl-L-methionine</name>
        <dbReference type="ChEBI" id="CHEBI:59789"/>
    </ligand>
</feature>
<feature type="binding site" evidence="10">
    <location>
        <begin position="370"/>
        <end position="371"/>
    </location>
    <ligand>
        <name>S-adenosyl-L-methionine</name>
        <dbReference type="ChEBI" id="CHEBI:59789"/>
    </ligand>
</feature>
<gene>
    <name evidence="10" type="primary">TRM5</name>
    <name evidence="13" type="ORF">BCV70DRAFT_196961</name>
</gene>
<evidence type="ECO:0000256" key="10">
    <source>
        <dbReference type="HAMAP-Rule" id="MF_03152"/>
    </source>
</evidence>
<dbReference type="FunFam" id="3.30.300.110:FF:000001">
    <property type="entry name" value="tRNA (guanine(37)-N1)-methyltransferase"/>
    <property type="match status" value="1"/>
</dbReference>
<dbReference type="PROSITE" id="PS51684">
    <property type="entry name" value="SAM_MT_TRM5_TYW2"/>
    <property type="match status" value="1"/>
</dbReference>
<keyword evidence="7 10" id="KW-0496">Mitochondrion</keyword>
<dbReference type="Proteomes" id="UP000246740">
    <property type="component" value="Unassembled WGS sequence"/>
</dbReference>
<dbReference type="InterPro" id="IPR025792">
    <property type="entry name" value="tRNA_Gua_MeTrfase_euk"/>
</dbReference>
<dbReference type="GO" id="GO:0070901">
    <property type="term" value="P:mitochondrial tRNA methylation"/>
    <property type="evidence" value="ECO:0007669"/>
    <property type="project" value="TreeGrafter"/>
</dbReference>
<sequence length="748" mass="82434">MSTSTSVPSSSVTRTALRQNRIEVVPPKGIEPVPADHPQLSFDQVPQLIESLKPRFSYKLQLQAVGLSGRQLPTLTKDEAVLQFFFSAHGVRHVQPHPNRDPSHRCVVVNVPTAAPLPKELQQVVEKNGFDVFPYEVELGWEHLSSDQILEALLPAAIVEKEGVPTGFTIVGHIAHLNLLEIYLPYRFLVGAIILDKNKTALRTVVNKLDTIDTEFRFFKMELLAGEPDFVARVSESECSFSFDFRTVYWNSRLHAEHMRLIKAFRPNQVVADVMAGVGPFAVPAAKRSAWVIANDLNPASYSSLVANARHNKVLSAVPQAQAAAPLDAASSAAGSSSSPQLPTDIKPDDIQSGKFNTNFDGGVVAYCQDGREFVYTAVREAWNRAFRGRPRSVCAGAKSAEECDEQIREFGRKTVKTRSKAVRHLHAAKHEARLNGTAVEAGTKTRGEGSSHIDSAAPENPQSLENKVADLGINTSRSARENVARFEARRLVDHFVMNLPATAIEFLDAYRGVYTRLSGEVGRESIEREIQRRCELRSGIAGSSRSPSPSPSQSRSERKQRADGKEGEEGEEGEGGREELDDSQEIYPMVHVHCFSKEPFRPARDIVGRANRALGIQEGATYALRAAPITPPAQSLALTRRTNTNTNSNTNINTNSNSPLTATDSGAEPPSLYLSKHPDYDTFSSFRSPEQMTDFLDKEWADSGTTPSKDLSIHYVRDVAPNKQMYCLSFRLPPEVLWAPYPPTAST</sequence>
<evidence type="ECO:0000259" key="12">
    <source>
        <dbReference type="PROSITE" id="PS51684"/>
    </source>
</evidence>
<comment type="catalytic activity">
    <reaction evidence="9 10">
        <text>guanosine(37) in tRNA + S-adenosyl-L-methionine = N(1)-methylguanosine(37) in tRNA + S-adenosyl-L-homocysteine + H(+)</text>
        <dbReference type="Rhea" id="RHEA:36899"/>
        <dbReference type="Rhea" id="RHEA-COMP:10145"/>
        <dbReference type="Rhea" id="RHEA-COMP:10147"/>
        <dbReference type="ChEBI" id="CHEBI:15378"/>
        <dbReference type="ChEBI" id="CHEBI:57856"/>
        <dbReference type="ChEBI" id="CHEBI:59789"/>
        <dbReference type="ChEBI" id="CHEBI:73542"/>
        <dbReference type="ChEBI" id="CHEBI:74269"/>
        <dbReference type="EC" id="2.1.1.228"/>
    </reaction>
</comment>
<organism evidence="13 14">
    <name type="scientific">Testicularia cyperi</name>
    <dbReference type="NCBI Taxonomy" id="1882483"/>
    <lineage>
        <taxon>Eukaryota</taxon>
        <taxon>Fungi</taxon>
        <taxon>Dikarya</taxon>
        <taxon>Basidiomycota</taxon>
        <taxon>Ustilaginomycotina</taxon>
        <taxon>Ustilaginomycetes</taxon>
        <taxon>Ustilaginales</taxon>
        <taxon>Anthracoideaceae</taxon>
        <taxon>Testicularia</taxon>
    </lineage>
</organism>
<name>A0A317XY73_9BASI</name>
<feature type="binding site" evidence="10">
    <location>
        <begin position="296"/>
        <end position="297"/>
    </location>
    <ligand>
        <name>S-adenosyl-L-methionine</name>
        <dbReference type="ChEBI" id="CHEBI:59789"/>
    </ligand>
</feature>
<keyword evidence="8 10" id="KW-0539">Nucleus</keyword>
<dbReference type="PANTHER" id="PTHR23245:SF36">
    <property type="entry name" value="TRNA (GUANINE(37)-N1)-METHYLTRANSFERASE"/>
    <property type="match status" value="1"/>
</dbReference>
<evidence type="ECO:0000256" key="4">
    <source>
        <dbReference type="ARBA" id="ARBA00022679"/>
    </source>
</evidence>
<comment type="similarity">
    <text evidence="10">Belongs to the TRM5 / TYW2 family.</text>
</comment>
<dbReference type="InterPro" id="IPR056744">
    <property type="entry name" value="TRM5/TYW2-like_N"/>
</dbReference>
<accession>A0A317XY73</accession>
<dbReference type="InParanoid" id="A0A317XY73"/>
<proteinExistence type="inferred from homology"/>
<evidence type="ECO:0000256" key="8">
    <source>
        <dbReference type="ARBA" id="ARBA00023242"/>
    </source>
</evidence>
<dbReference type="GO" id="GO:0052906">
    <property type="term" value="F:tRNA (guanine(37)-N1)-methyltransferase activity"/>
    <property type="evidence" value="ECO:0007669"/>
    <property type="project" value="UniProtKB-UniRule"/>
</dbReference>
<dbReference type="InterPro" id="IPR056743">
    <property type="entry name" value="TRM5-TYW2-like_MTfase"/>
</dbReference>
<comment type="similarity">
    <text evidence="1">Belongs to the class I-like SAM-binding methyltransferase superfamily. TRM5/TYW2 family.</text>
</comment>
<feature type="domain" description="SAM-dependent methyltransferase TRM5/TYW2-type" evidence="12">
    <location>
        <begin position="168"/>
        <end position="735"/>
    </location>
</feature>
<keyword evidence="2 10" id="KW-0963">Cytoplasm</keyword>
<dbReference type="SUPFAM" id="SSF53335">
    <property type="entry name" value="S-adenosyl-L-methionine-dependent methyltransferases"/>
    <property type="match status" value="1"/>
</dbReference>
<dbReference type="Pfam" id="PF25133">
    <property type="entry name" value="TYW2_N_2"/>
    <property type="match status" value="1"/>
</dbReference>
<dbReference type="OrthoDB" id="408788at2759"/>
<feature type="compositionally biased region" description="Basic and acidic residues" evidence="11">
    <location>
        <begin position="556"/>
        <end position="568"/>
    </location>
</feature>
<comment type="subunit">
    <text evidence="10">Monomer.</text>
</comment>
<feature type="compositionally biased region" description="Low complexity" evidence="11">
    <location>
        <begin position="1"/>
        <end position="15"/>
    </location>
</feature>
<dbReference type="STRING" id="1882483.A0A317XY73"/>
<keyword evidence="5 10" id="KW-0949">S-adenosyl-L-methionine</keyword>
<dbReference type="PANTHER" id="PTHR23245">
    <property type="entry name" value="TRNA METHYLTRANSFERASE"/>
    <property type="match status" value="1"/>
</dbReference>
<comment type="function">
    <text evidence="10">Specifically methylates the N1 position of guanosine-37 in various cytoplasmic and mitochondrial tRNAs. Methylation is not dependent on the nature of the nucleoside 5' of the target nucleoside. This is the first step in the biosynthesis of wybutosine (yW), a modified base adjacent to the anticodon of tRNAs and required for accurate decoding.</text>
</comment>
<dbReference type="GO" id="GO:0005759">
    <property type="term" value="C:mitochondrial matrix"/>
    <property type="evidence" value="ECO:0007669"/>
    <property type="project" value="UniProtKB-SubCell"/>
</dbReference>
<evidence type="ECO:0000256" key="11">
    <source>
        <dbReference type="SAM" id="MobiDB-lite"/>
    </source>
</evidence>
<feature type="compositionally biased region" description="Acidic residues" evidence="11">
    <location>
        <begin position="569"/>
        <end position="584"/>
    </location>
</feature>
<dbReference type="Gene3D" id="3.30.300.110">
    <property type="entry name" value="Met-10+ protein-like domains"/>
    <property type="match status" value="1"/>
</dbReference>
<feature type="compositionally biased region" description="Low complexity" evidence="11">
    <location>
        <begin position="643"/>
        <end position="659"/>
    </location>
</feature>
<protein>
    <recommendedName>
        <fullName evidence="10">tRNA (guanine(37)-N1)-methyltransferase</fullName>
        <ecNumber evidence="10">2.1.1.228</ecNumber>
    </recommendedName>
    <alternativeName>
        <fullName evidence="10">M1G-methyltransferase</fullName>
    </alternativeName>
    <alternativeName>
        <fullName evidence="10">tRNA [GM37] methyltransferase</fullName>
    </alternativeName>
    <alternativeName>
        <fullName evidence="10">tRNA methyltransferase 5</fullName>
    </alternativeName>
</protein>
<feature type="region of interest" description="Disordered" evidence="11">
    <location>
        <begin position="536"/>
        <end position="584"/>
    </location>
</feature>
<feature type="compositionally biased region" description="Low complexity" evidence="11">
    <location>
        <begin position="329"/>
        <end position="342"/>
    </location>
</feature>
<evidence type="ECO:0000313" key="13">
    <source>
        <dbReference type="EMBL" id="PWZ02713.1"/>
    </source>
</evidence>
<dbReference type="EC" id="2.1.1.228" evidence="10"/>
<dbReference type="HAMAP" id="MF_03152">
    <property type="entry name" value="TRM5"/>
    <property type="match status" value="1"/>
</dbReference>
<evidence type="ECO:0000256" key="2">
    <source>
        <dbReference type="ARBA" id="ARBA00022490"/>
    </source>
</evidence>
<dbReference type="Gene3D" id="3.40.50.150">
    <property type="entry name" value="Vaccinia Virus protein VP39"/>
    <property type="match status" value="2"/>
</dbReference>
<dbReference type="InterPro" id="IPR030382">
    <property type="entry name" value="MeTrfase_TRM5/TYW2"/>
</dbReference>
<evidence type="ECO:0000313" key="14">
    <source>
        <dbReference type="Proteomes" id="UP000246740"/>
    </source>
</evidence>
<feature type="region of interest" description="Disordered" evidence="11">
    <location>
        <begin position="434"/>
        <end position="465"/>
    </location>
</feature>
<feature type="binding site" evidence="10">
    <location>
        <position position="499"/>
    </location>
    <ligand>
        <name>S-adenosyl-L-methionine</name>
        <dbReference type="ChEBI" id="CHEBI:59789"/>
    </ligand>
</feature>
<dbReference type="FunCoup" id="A0A317XY73">
    <property type="interactions" value="318"/>
</dbReference>
<dbReference type="Pfam" id="PF02475">
    <property type="entry name" value="TRM5-TYW2_MTfase"/>
    <property type="match status" value="1"/>
</dbReference>
<dbReference type="EMBL" id="KZ819188">
    <property type="protein sequence ID" value="PWZ02713.1"/>
    <property type="molecule type" value="Genomic_DNA"/>
</dbReference>
<comment type="subcellular location">
    <subcellularLocation>
        <location evidence="10">Mitochondrion matrix</location>
    </subcellularLocation>
    <subcellularLocation>
        <location evidence="10">Nucleus</location>
    </subcellularLocation>
    <subcellularLocation>
        <location evidence="10">Cytoplasm</location>
    </subcellularLocation>
    <text evidence="10">Predominantly in the mitochondria and in the nucleus.</text>
</comment>
<feature type="region of interest" description="Disordered" evidence="11">
    <location>
        <begin position="635"/>
        <end position="675"/>
    </location>
</feature>
<reference evidence="13 14" key="1">
    <citation type="journal article" date="2018" name="Mol. Biol. Evol.">
        <title>Broad Genomic Sampling Reveals a Smut Pathogenic Ancestry of the Fungal Clade Ustilaginomycotina.</title>
        <authorList>
            <person name="Kijpornyongpan T."/>
            <person name="Mondo S.J."/>
            <person name="Barry K."/>
            <person name="Sandor L."/>
            <person name="Lee J."/>
            <person name="Lipzen A."/>
            <person name="Pangilinan J."/>
            <person name="LaButti K."/>
            <person name="Hainaut M."/>
            <person name="Henrissat B."/>
            <person name="Grigoriev I.V."/>
            <person name="Spatafora J.W."/>
            <person name="Aime M.C."/>
        </authorList>
    </citation>
    <scope>NUCLEOTIDE SEQUENCE [LARGE SCALE GENOMIC DNA]</scope>
    <source>
        <strain evidence="13 14">MCA 3645</strain>
    </source>
</reference>
<keyword evidence="4 10" id="KW-0808">Transferase</keyword>
<evidence type="ECO:0000256" key="5">
    <source>
        <dbReference type="ARBA" id="ARBA00022691"/>
    </source>
</evidence>